<protein>
    <recommendedName>
        <fullName evidence="4">Membrane transporter protein</fullName>
    </recommendedName>
</protein>
<keyword evidence="1" id="KW-0472">Membrane</keyword>
<feature type="transmembrane region" description="Helical" evidence="1">
    <location>
        <begin position="203"/>
        <end position="221"/>
    </location>
</feature>
<dbReference type="PANTHER" id="PTHR43483:SF3">
    <property type="entry name" value="MEMBRANE TRANSPORTER PROTEIN HI_0806-RELATED"/>
    <property type="match status" value="1"/>
</dbReference>
<name>A0ABS9VKW9_9SPHN</name>
<feature type="transmembrane region" description="Helical" evidence="1">
    <location>
        <begin position="127"/>
        <end position="149"/>
    </location>
</feature>
<dbReference type="EMBL" id="JAKZHW010000001">
    <property type="protein sequence ID" value="MCH8615062.1"/>
    <property type="molecule type" value="Genomic_DNA"/>
</dbReference>
<keyword evidence="3" id="KW-1185">Reference proteome</keyword>
<feature type="transmembrane region" description="Helical" evidence="1">
    <location>
        <begin position="88"/>
        <end position="115"/>
    </location>
</feature>
<feature type="transmembrane region" description="Helical" evidence="1">
    <location>
        <begin position="161"/>
        <end position="183"/>
    </location>
</feature>
<feature type="transmembrane region" description="Helical" evidence="1">
    <location>
        <begin position="259"/>
        <end position="280"/>
    </location>
</feature>
<dbReference type="RefSeq" id="WP_241445744.1">
    <property type="nucleotide sequence ID" value="NZ_JAKZHW010000001.1"/>
</dbReference>
<accession>A0ABS9VKW9</accession>
<organism evidence="2 3">
    <name type="scientific">Sphingomonas telluris</name>
    <dbReference type="NCBI Taxonomy" id="2907998"/>
    <lineage>
        <taxon>Bacteria</taxon>
        <taxon>Pseudomonadati</taxon>
        <taxon>Pseudomonadota</taxon>
        <taxon>Alphaproteobacteria</taxon>
        <taxon>Sphingomonadales</taxon>
        <taxon>Sphingomonadaceae</taxon>
        <taxon>Sphingomonas</taxon>
    </lineage>
</organism>
<feature type="transmembrane region" description="Helical" evidence="1">
    <location>
        <begin position="233"/>
        <end position="253"/>
    </location>
</feature>
<comment type="caution">
    <text evidence="2">The sequence shown here is derived from an EMBL/GenBank/DDBJ whole genome shotgun (WGS) entry which is preliminary data.</text>
</comment>
<reference evidence="2 3" key="1">
    <citation type="submission" date="2022-03" db="EMBL/GenBank/DDBJ databases">
        <authorList>
            <person name="Jo J.-H."/>
            <person name="Im W.-T."/>
        </authorList>
    </citation>
    <scope>NUCLEOTIDE SEQUENCE [LARGE SCALE GENOMIC DNA]</scope>
    <source>
        <strain evidence="2 3">SM33</strain>
    </source>
</reference>
<dbReference type="Proteomes" id="UP001203058">
    <property type="component" value="Unassembled WGS sequence"/>
</dbReference>
<dbReference type="PANTHER" id="PTHR43483">
    <property type="entry name" value="MEMBRANE TRANSPORTER PROTEIN HI_0806-RELATED"/>
    <property type="match status" value="1"/>
</dbReference>
<evidence type="ECO:0000313" key="2">
    <source>
        <dbReference type="EMBL" id="MCH8615062.1"/>
    </source>
</evidence>
<feature type="transmembrane region" description="Helical" evidence="1">
    <location>
        <begin position="36"/>
        <end position="60"/>
    </location>
</feature>
<gene>
    <name evidence="2" type="ORF">LZ016_02930</name>
</gene>
<evidence type="ECO:0000313" key="3">
    <source>
        <dbReference type="Proteomes" id="UP001203058"/>
    </source>
</evidence>
<proteinExistence type="predicted"/>
<keyword evidence="1" id="KW-0812">Transmembrane</keyword>
<keyword evidence="1" id="KW-1133">Transmembrane helix</keyword>
<sequence length="297" mass="31036">MLIALLVPLVLASLAFAFILFRAALSRNAAPSREGLVLGAITNFFDTLGIGSFAPTMAWFKFRKLVPDRLIPPTMLVGHSLPTMVQAVIYLFILGVLVDPVLLVGCMIALLMGGLIGAPMVARTKVWMIQAAVAVALLLAAVLYVMTNLHMMPGGGTSSSLPMNLTVVAIVGNFVFGILLNFGVGHYAPSLVMLSLMGLDPKLCFPIMAGGGALTVAGAGVRHIGLGQIDVRIALGMALGGIPAVLLAAFIVKSMPLEALRWLVIVVVLYAAAVMSRAAIVGRREHIAEGATATVTI</sequence>
<evidence type="ECO:0000256" key="1">
    <source>
        <dbReference type="SAM" id="Phobius"/>
    </source>
</evidence>
<evidence type="ECO:0008006" key="4">
    <source>
        <dbReference type="Google" id="ProtNLM"/>
    </source>
</evidence>